<sequence length="466" mass="50301">MPKVQSIYICQQCGYHSPQFLGKCPECGEWNSFVEQVSEGNKRQVTSNKLEKAQIINLADVEKIHYQRVKTGIEEFDRVLGGGIVNGSLILVAGDPGIGKSTLLTQVALNIARGPAGSVSHGASSVASLPVASPRDPSSPSPLAPGTLYVAGEESAQQIKIRVDRIQKGANLAVLNEVDVDLIAGVIEQIKPTLVIIDSIQTLETSDLESAPGAVGQVRECTHRLQRLAKQIHIPIILVGHVTKEGTVAGPKILEHIVDVVLNLEGDSTSNFRILRGIKNRFGPTDEVGIFEMEEKGMVEVKNPSKMFLETKQDAPGSTVVPIITGLRPILVEIQALVTKTNLPIPRRTGSGIDNNRLQLLVAVLQKRLGFGLWDQDIFVNVTGGLKVYEPAADLAICMAIISSFKDSTVPKNTAFIGEVGLLSELRSVNALDKRINEAKKLGFTNIISPEKAKSLTEVMKLVDNL</sequence>
<dbReference type="PANTHER" id="PTHR32472">
    <property type="entry name" value="DNA REPAIR PROTEIN RADA"/>
    <property type="match status" value="1"/>
</dbReference>
<dbReference type="InterPro" id="IPR020588">
    <property type="entry name" value="RecA_ATP-bd"/>
</dbReference>
<evidence type="ECO:0000259" key="14">
    <source>
        <dbReference type="PROSITE" id="PS50162"/>
    </source>
</evidence>
<keyword evidence="1 11" id="KW-0479">Metal-binding</keyword>
<keyword evidence="8 11" id="KW-0346">Stress response</keyword>
<comment type="function">
    <text evidence="13">DNA-dependent ATPase involved in processing of recombination intermediates, plays a role in repairing DNA breaks. Stimulates the branch migration of RecA-mediated strand transfer reactions, allowing the 3' invading strand to extend heteroduplex DNA faster. Binds ssDNA in the presence of ADP but not other nucleotides, has ATPase activity that is stimulated by ssDNA and various branched DNA structures, but inhibited by SSB. Does not have RecA's homology-searching function.</text>
</comment>
<dbReference type="Pfam" id="PF13541">
    <property type="entry name" value="ChlI"/>
    <property type="match status" value="1"/>
</dbReference>
<evidence type="ECO:0000256" key="3">
    <source>
        <dbReference type="ARBA" id="ARBA00022763"/>
    </source>
</evidence>
<dbReference type="PANTHER" id="PTHR32472:SF10">
    <property type="entry name" value="DNA REPAIR PROTEIN RADA-LIKE PROTEIN"/>
    <property type="match status" value="1"/>
</dbReference>
<dbReference type="Pfam" id="PF18073">
    <property type="entry name" value="Zn_ribbon_LapB"/>
    <property type="match status" value="1"/>
</dbReference>
<evidence type="ECO:0000256" key="6">
    <source>
        <dbReference type="ARBA" id="ARBA00022833"/>
    </source>
</evidence>
<evidence type="ECO:0000256" key="7">
    <source>
        <dbReference type="ARBA" id="ARBA00022840"/>
    </source>
</evidence>
<comment type="domain">
    <text evidence="11">The middle region has homology to RecA with ATPase motifs including the RadA KNRFG motif, while the C-terminus is homologous to Lon protease.</text>
</comment>
<dbReference type="PRINTS" id="PR01874">
    <property type="entry name" value="DNAREPAIRADA"/>
</dbReference>
<evidence type="ECO:0000256" key="12">
    <source>
        <dbReference type="NCBIfam" id="TIGR00416"/>
    </source>
</evidence>
<dbReference type="HAMAP" id="MF_01498">
    <property type="entry name" value="RadA_bact"/>
    <property type="match status" value="1"/>
</dbReference>
<name>A0A1F5KCG6_9BACT</name>
<evidence type="ECO:0000256" key="4">
    <source>
        <dbReference type="ARBA" id="ARBA00022771"/>
    </source>
</evidence>
<evidence type="ECO:0000256" key="2">
    <source>
        <dbReference type="ARBA" id="ARBA00022741"/>
    </source>
</evidence>
<dbReference type="GO" id="GO:0016787">
    <property type="term" value="F:hydrolase activity"/>
    <property type="evidence" value="ECO:0007669"/>
    <property type="project" value="UniProtKB-KW"/>
</dbReference>
<feature type="domain" description="RecA family profile 1" evidence="14">
    <location>
        <begin position="65"/>
        <end position="242"/>
    </location>
</feature>
<keyword evidence="10 11" id="KW-0234">DNA repair</keyword>
<evidence type="ECO:0000256" key="8">
    <source>
        <dbReference type="ARBA" id="ARBA00023016"/>
    </source>
</evidence>
<keyword evidence="3 11" id="KW-0227">DNA damage</keyword>
<evidence type="ECO:0000256" key="9">
    <source>
        <dbReference type="ARBA" id="ARBA00023125"/>
    </source>
</evidence>
<comment type="function">
    <text evidence="11">Plays a role in repairing double-strand DNA breaks, probably involving stabilizing or processing branched DNA or blocked replication forks.</text>
</comment>
<dbReference type="InterPro" id="IPR003593">
    <property type="entry name" value="AAA+_ATPase"/>
</dbReference>
<gene>
    <name evidence="11" type="primary">radA</name>
    <name evidence="15" type="ORF">A3F00_02235</name>
</gene>
<dbReference type="SUPFAM" id="SSF54211">
    <property type="entry name" value="Ribosomal protein S5 domain 2-like"/>
    <property type="match status" value="1"/>
</dbReference>
<keyword evidence="7 11" id="KW-0067">ATP-binding</keyword>
<dbReference type="InterPro" id="IPR041166">
    <property type="entry name" value="Rubredoxin_2"/>
</dbReference>
<dbReference type="PROSITE" id="PS50162">
    <property type="entry name" value="RECA_2"/>
    <property type="match status" value="1"/>
</dbReference>
<dbReference type="GO" id="GO:0000725">
    <property type="term" value="P:recombinational repair"/>
    <property type="evidence" value="ECO:0007669"/>
    <property type="project" value="UniProtKB-UniRule"/>
</dbReference>
<feature type="short sequence motif" description="RadA KNRFG motif" evidence="11">
    <location>
        <begin position="279"/>
        <end position="283"/>
    </location>
</feature>
<proteinExistence type="inferred from homology"/>
<evidence type="ECO:0000256" key="1">
    <source>
        <dbReference type="ARBA" id="ARBA00022723"/>
    </source>
</evidence>
<dbReference type="GO" id="GO:0003684">
    <property type="term" value="F:damaged DNA binding"/>
    <property type="evidence" value="ECO:0007669"/>
    <property type="project" value="InterPro"/>
</dbReference>
<dbReference type="InterPro" id="IPR014721">
    <property type="entry name" value="Ribsml_uS5_D2-typ_fold_subgr"/>
</dbReference>
<keyword evidence="9 11" id="KW-0238">DNA-binding</keyword>
<protein>
    <recommendedName>
        <fullName evidence="11 12">DNA repair protein RadA</fullName>
    </recommendedName>
</protein>
<dbReference type="EMBL" id="MFDE01000017">
    <property type="protein sequence ID" value="OGE38632.1"/>
    <property type="molecule type" value="Genomic_DNA"/>
</dbReference>
<dbReference type="NCBIfam" id="TIGR00416">
    <property type="entry name" value="sms"/>
    <property type="match status" value="1"/>
</dbReference>
<dbReference type="Gene3D" id="3.30.230.10">
    <property type="match status" value="1"/>
</dbReference>
<dbReference type="CDD" id="cd01121">
    <property type="entry name" value="RadA_SMS_N"/>
    <property type="match status" value="1"/>
</dbReference>
<dbReference type="Proteomes" id="UP000176527">
    <property type="component" value="Unassembled WGS sequence"/>
</dbReference>
<organism evidence="15 16">
    <name type="scientific">Candidatus Daviesbacteria bacterium RIFCSPHIGHO2_12_FULL_37_11</name>
    <dbReference type="NCBI Taxonomy" id="1797777"/>
    <lineage>
        <taxon>Bacteria</taxon>
        <taxon>Candidatus Daviesiibacteriota</taxon>
    </lineage>
</organism>
<evidence type="ECO:0000256" key="5">
    <source>
        <dbReference type="ARBA" id="ARBA00022801"/>
    </source>
</evidence>
<feature type="binding site" evidence="11">
    <location>
        <begin position="94"/>
        <end position="101"/>
    </location>
    <ligand>
        <name>ATP</name>
        <dbReference type="ChEBI" id="CHEBI:30616"/>
    </ligand>
</feature>
<evidence type="ECO:0000256" key="10">
    <source>
        <dbReference type="ARBA" id="ARBA00023204"/>
    </source>
</evidence>
<dbReference type="InterPro" id="IPR020568">
    <property type="entry name" value="Ribosomal_Su5_D2-typ_SF"/>
</dbReference>
<keyword evidence="4 13" id="KW-0863">Zinc-finger</keyword>
<dbReference type="GO" id="GO:0005829">
    <property type="term" value="C:cytosol"/>
    <property type="evidence" value="ECO:0007669"/>
    <property type="project" value="TreeGrafter"/>
</dbReference>
<dbReference type="InterPro" id="IPR004504">
    <property type="entry name" value="DNA_repair_RadA"/>
</dbReference>
<dbReference type="GO" id="GO:0140664">
    <property type="term" value="F:ATP-dependent DNA damage sensor activity"/>
    <property type="evidence" value="ECO:0007669"/>
    <property type="project" value="InterPro"/>
</dbReference>
<dbReference type="InterPro" id="IPR027417">
    <property type="entry name" value="P-loop_NTPase"/>
</dbReference>
<feature type="region of interest" description="Lon-protease-like" evidence="11">
    <location>
        <begin position="377"/>
        <end position="466"/>
    </location>
</feature>
<dbReference type="GO" id="GO:0008270">
    <property type="term" value="F:zinc ion binding"/>
    <property type="evidence" value="ECO:0007669"/>
    <property type="project" value="UniProtKB-KW"/>
</dbReference>
<evidence type="ECO:0000313" key="15">
    <source>
        <dbReference type="EMBL" id="OGE38632.1"/>
    </source>
</evidence>
<accession>A0A1F5KCG6</accession>
<dbReference type="Gene3D" id="3.40.50.300">
    <property type="entry name" value="P-loop containing nucleotide triphosphate hydrolases"/>
    <property type="match status" value="1"/>
</dbReference>
<dbReference type="SUPFAM" id="SSF52540">
    <property type="entry name" value="P-loop containing nucleoside triphosphate hydrolases"/>
    <property type="match status" value="1"/>
</dbReference>
<comment type="caution">
    <text evidence="15">The sequence shown here is derived from an EMBL/GenBank/DDBJ whole genome shotgun (WGS) entry which is preliminary data.</text>
</comment>
<keyword evidence="5" id="KW-0378">Hydrolase</keyword>
<dbReference type="SMART" id="SM00382">
    <property type="entry name" value="AAA"/>
    <property type="match status" value="1"/>
</dbReference>
<evidence type="ECO:0000313" key="16">
    <source>
        <dbReference type="Proteomes" id="UP000176527"/>
    </source>
</evidence>
<dbReference type="GO" id="GO:0005524">
    <property type="term" value="F:ATP binding"/>
    <property type="evidence" value="ECO:0007669"/>
    <property type="project" value="UniProtKB-UniRule"/>
</dbReference>
<evidence type="ECO:0000256" key="11">
    <source>
        <dbReference type="HAMAP-Rule" id="MF_01498"/>
    </source>
</evidence>
<dbReference type="Pfam" id="PF13481">
    <property type="entry name" value="AAA_25"/>
    <property type="match status" value="1"/>
</dbReference>
<reference evidence="15 16" key="1">
    <citation type="journal article" date="2016" name="Nat. Commun.">
        <title>Thousands of microbial genomes shed light on interconnected biogeochemical processes in an aquifer system.</title>
        <authorList>
            <person name="Anantharaman K."/>
            <person name="Brown C.T."/>
            <person name="Hug L.A."/>
            <person name="Sharon I."/>
            <person name="Castelle C.J."/>
            <person name="Probst A.J."/>
            <person name="Thomas B.C."/>
            <person name="Singh A."/>
            <person name="Wilkins M.J."/>
            <person name="Karaoz U."/>
            <person name="Brodie E.L."/>
            <person name="Williams K.H."/>
            <person name="Hubbard S.S."/>
            <person name="Banfield J.F."/>
        </authorList>
    </citation>
    <scope>NUCLEOTIDE SEQUENCE [LARGE SCALE GENOMIC DNA]</scope>
</reference>
<keyword evidence="2 11" id="KW-0547">Nucleotide-binding</keyword>
<keyword evidence="6 13" id="KW-0862">Zinc</keyword>
<comment type="similarity">
    <text evidence="11 13">Belongs to the RecA family. RadA subfamily.</text>
</comment>
<dbReference type="AlphaFoldDB" id="A0A1F5KCG6"/>
<evidence type="ECO:0000256" key="13">
    <source>
        <dbReference type="RuleBase" id="RU003555"/>
    </source>
</evidence>